<feature type="repeat" description="WD" evidence="7">
    <location>
        <begin position="505"/>
        <end position="546"/>
    </location>
</feature>
<keyword evidence="8" id="KW-0175">Coiled coil</keyword>
<dbReference type="CDD" id="cd00200">
    <property type="entry name" value="WD40"/>
    <property type="match status" value="1"/>
</dbReference>
<dbReference type="InterPro" id="IPR009146">
    <property type="entry name" value="Groucho_enhance"/>
</dbReference>
<dbReference type="FunFam" id="2.130.10.10:FF:000001">
    <property type="entry name" value="transducin-like enhancer protein 3 isoform X1"/>
    <property type="match status" value="1"/>
</dbReference>
<dbReference type="InterPro" id="IPR005617">
    <property type="entry name" value="Groucho/TLE_N"/>
</dbReference>
<comment type="similarity">
    <text evidence="2">Belongs to the WD repeat Groucho/TLE family.</text>
</comment>
<dbReference type="PANTHER" id="PTHR10814:SF32">
    <property type="entry name" value="TRANSDUCIN-LIKE ENHANCER PROTEIN 4 ISOFORM X1"/>
    <property type="match status" value="1"/>
</dbReference>
<dbReference type="InterPro" id="IPR001680">
    <property type="entry name" value="WD40_rpt"/>
</dbReference>
<dbReference type="PROSITE" id="PS50082">
    <property type="entry name" value="WD_REPEATS_2"/>
    <property type="match status" value="2"/>
</dbReference>
<dbReference type="GO" id="GO:0003714">
    <property type="term" value="F:transcription corepressor activity"/>
    <property type="evidence" value="ECO:0007669"/>
    <property type="project" value="TreeGrafter"/>
</dbReference>
<dbReference type="Pfam" id="PF03920">
    <property type="entry name" value="TLE_N"/>
    <property type="match status" value="1"/>
</dbReference>
<proteinExistence type="inferred from homology"/>
<evidence type="ECO:0000313" key="12">
    <source>
        <dbReference type="Proteomes" id="UP000694565"/>
    </source>
</evidence>
<feature type="compositionally biased region" description="Polar residues" evidence="9">
    <location>
        <begin position="249"/>
        <end position="262"/>
    </location>
</feature>
<feature type="repeat" description="WD" evidence="7">
    <location>
        <begin position="547"/>
        <end position="588"/>
    </location>
</feature>
<dbReference type="InterPro" id="IPR015943">
    <property type="entry name" value="WD40/YVTN_repeat-like_dom_sf"/>
</dbReference>
<dbReference type="Ensembl" id="ENSCLMT00005029229.1">
    <property type="protein sequence ID" value="ENSCLMP00005028034.1"/>
    <property type="gene ID" value="ENSCLMG00005013660.1"/>
</dbReference>
<evidence type="ECO:0000256" key="6">
    <source>
        <dbReference type="ARBA" id="ARBA00045617"/>
    </source>
</evidence>
<dbReference type="InterPro" id="IPR036322">
    <property type="entry name" value="WD40_repeat_dom_sf"/>
</dbReference>
<reference evidence="11" key="2">
    <citation type="submission" date="2025-09" db="UniProtKB">
        <authorList>
            <consortium name="Ensembl"/>
        </authorList>
    </citation>
    <scope>IDENTIFICATION</scope>
</reference>
<feature type="region of interest" description="Disordered" evidence="9">
    <location>
        <begin position="249"/>
        <end position="280"/>
    </location>
</feature>
<evidence type="ECO:0000313" key="11">
    <source>
        <dbReference type="Ensembl" id="ENSCLMP00005028034.1"/>
    </source>
</evidence>
<evidence type="ECO:0000256" key="4">
    <source>
        <dbReference type="ARBA" id="ARBA00022737"/>
    </source>
</evidence>
<dbReference type="GeneTree" id="ENSGT01030000234519"/>
<protein>
    <submittedName>
        <fullName evidence="11">TLE family member 2, transcriptional corepressor b</fullName>
    </submittedName>
</protein>
<evidence type="ECO:0000256" key="7">
    <source>
        <dbReference type="PROSITE-ProRule" id="PRU00221"/>
    </source>
</evidence>
<dbReference type="Proteomes" id="UP000694565">
    <property type="component" value="Unplaced"/>
</dbReference>
<reference evidence="11" key="1">
    <citation type="submission" date="2025-08" db="UniProtKB">
        <authorList>
            <consortium name="Ensembl"/>
        </authorList>
    </citation>
    <scope>IDENTIFICATION</scope>
</reference>
<comment type="function">
    <text evidence="6">Transcriptional corepressor that binds to a number of transcription factors. Inhibits the transcriptional activation mediated by CTNNB1 and TCF family members in Wnt signaling. The effects of full-length TLE family members may be modulated by association with dominant-negative AES.</text>
</comment>
<sequence length="705" mass="76148">MNAVKHQFPLFVPLQPGQSFKFTVLETLDRIKEEFQFLQAQYHSLKLECEKLASEKTEMQRHYIMYYEMSYGLNIEMHKQAEIVKRLSAICAQIIPFLSQEQQQLQHLSHHAPGIPLTPHPSGLSLGAGGSGLLALTGALGVSAHLASKDERNHLDSEHLRGKEQSAFNWNGTTKELKHCVRPSTPKLKIIFQSLFVIQEPNSPAGSPAHSPRGNGLDRAPTLRKELPGSSTMSCSCYISCLTSLQMDKSQSPLSKSGTPSPSHREALTPGAPGAPGPSTSCLRLVSKAASSADPLALRSPMSVPPGSYPAHFGVVSHAGLNGELASPGGFGGALTLSPQISAAANAYSRSPMVAYESRSHLRAPGLSSSLPGSSGGKPAYSFHVSADGQMQPVPFPPDALLGPGIPRHARQIHTLNHGEVVCAVTISTSTRHVYTGGKGCVKVWDISQPGSKSPMAQLDCLNRDNYIRSCKILPDGRTLIVGGEASTLSIWDLATPTPRIKAELTSSAPACYALAISPDNKVCFSCCSDGNIVVWDLHNQTLVRQFQGHTDGASCIDISNDGTKLWTGGLDNTVRCWDLREGRQLQQHDFTSQIFSLGYCPTGEWLAVGMESSNVEVLHVSKPDKYQLHLHESCVLSLKFAYCGKWFVSTGKDNLLNAWRTPYGASIFQSKESSSVLSCDVSPDDKYIVTGSGDKKATVYEVVY</sequence>
<dbReference type="PROSITE" id="PS50294">
    <property type="entry name" value="WD_REPEATS_REGION"/>
    <property type="match status" value="1"/>
</dbReference>
<organism evidence="11 12">
    <name type="scientific">Cyclopterus lumpus</name>
    <name type="common">Lumpsucker</name>
    <dbReference type="NCBI Taxonomy" id="8103"/>
    <lineage>
        <taxon>Eukaryota</taxon>
        <taxon>Metazoa</taxon>
        <taxon>Chordata</taxon>
        <taxon>Craniata</taxon>
        <taxon>Vertebrata</taxon>
        <taxon>Euteleostomi</taxon>
        <taxon>Actinopterygii</taxon>
        <taxon>Neopterygii</taxon>
        <taxon>Teleostei</taxon>
        <taxon>Neoteleostei</taxon>
        <taxon>Acanthomorphata</taxon>
        <taxon>Eupercaria</taxon>
        <taxon>Perciformes</taxon>
        <taxon>Cottioidei</taxon>
        <taxon>Cottales</taxon>
        <taxon>Cyclopteridae</taxon>
        <taxon>Cyclopterus</taxon>
    </lineage>
</organism>
<dbReference type="PRINTS" id="PR01850">
    <property type="entry name" value="GROUCHOFAMLY"/>
</dbReference>
<evidence type="ECO:0000256" key="5">
    <source>
        <dbReference type="ARBA" id="ARBA00023242"/>
    </source>
</evidence>
<evidence type="ECO:0000256" key="9">
    <source>
        <dbReference type="SAM" id="MobiDB-lite"/>
    </source>
</evidence>
<dbReference type="AlphaFoldDB" id="A0A8C2ZIL3"/>
<dbReference type="GO" id="GO:0090090">
    <property type="term" value="P:negative regulation of canonical Wnt signaling pathway"/>
    <property type="evidence" value="ECO:0007669"/>
    <property type="project" value="TreeGrafter"/>
</dbReference>
<feature type="coiled-coil region" evidence="8">
    <location>
        <begin position="28"/>
        <end position="55"/>
    </location>
</feature>
<evidence type="ECO:0000256" key="3">
    <source>
        <dbReference type="ARBA" id="ARBA00022574"/>
    </source>
</evidence>
<feature type="region of interest" description="Disordered" evidence="9">
    <location>
        <begin position="202"/>
        <end position="232"/>
    </location>
</feature>
<feature type="domain" description="Groucho/TLE N-terminal Q-rich" evidence="10">
    <location>
        <begin position="20"/>
        <end position="104"/>
    </location>
</feature>
<dbReference type="Gene3D" id="2.130.10.10">
    <property type="entry name" value="YVTN repeat-like/Quinoprotein amine dehydrogenase"/>
    <property type="match status" value="1"/>
</dbReference>
<keyword evidence="5" id="KW-0539">Nucleus</keyword>
<dbReference type="GO" id="GO:0005667">
    <property type="term" value="C:transcription regulator complex"/>
    <property type="evidence" value="ECO:0007669"/>
    <property type="project" value="TreeGrafter"/>
</dbReference>
<evidence type="ECO:0000256" key="8">
    <source>
        <dbReference type="SAM" id="Coils"/>
    </source>
</evidence>
<dbReference type="SUPFAM" id="SSF50978">
    <property type="entry name" value="WD40 repeat-like"/>
    <property type="match status" value="1"/>
</dbReference>
<accession>A0A8C2ZIL3</accession>
<evidence type="ECO:0000256" key="1">
    <source>
        <dbReference type="ARBA" id="ARBA00004123"/>
    </source>
</evidence>
<evidence type="ECO:0000256" key="2">
    <source>
        <dbReference type="ARBA" id="ARBA00005969"/>
    </source>
</evidence>
<dbReference type="PANTHER" id="PTHR10814">
    <property type="entry name" value="TRANSDUCIN-LIKE ENHANCER PROTEIN"/>
    <property type="match status" value="1"/>
</dbReference>
<dbReference type="SMART" id="SM00320">
    <property type="entry name" value="WD40"/>
    <property type="match status" value="7"/>
</dbReference>
<dbReference type="Pfam" id="PF00400">
    <property type="entry name" value="WD40"/>
    <property type="match status" value="6"/>
</dbReference>
<evidence type="ECO:0000259" key="10">
    <source>
        <dbReference type="Pfam" id="PF03920"/>
    </source>
</evidence>
<name>A0A8C2ZIL3_CYCLU</name>
<comment type="subcellular location">
    <subcellularLocation>
        <location evidence="1">Nucleus</location>
    </subcellularLocation>
</comment>
<dbReference type="GO" id="GO:0005634">
    <property type="term" value="C:nucleus"/>
    <property type="evidence" value="ECO:0007669"/>
    <property type="project" value="UniProtKB-SubCell"/>
</dbReference>
<keyword evidence="3 7" id="KW-0853">WD repeat</keyword>
<dbReference type="PROSITE" id="PS00678">
    <property type="entry name" value="WD_REPEATS_1"/>
    <property type="match status" value="1"/>
</dbReference>
<keyword evidence="4" id="KW-0677">Repeat</keyword>
<dbReference type="InterPro" id="IPR019775">
    <property type="entry name" value="WD40_repeat_CS"/>
</dbReference>
<keyword evidence="12" id="KW-1185">Reference proteome</keyword>